<proteinExistence type="predicted"/>
<dbReference type="RefSeq" id="WP_010594167.1">
    <property type="nucleotide sequence ID" value="NZ_CP023714.1"/>
</dbReference>
<dbReference type="Proteomes" id="UP000042997">
    <property type="component" value="Unassembled WGS sequence"/>
</dbReference>
<organism evidence="1 2">
    <name type="scientific">Rhodococcus ruber</name>
    <dbReference type="NCBI Taxonomy" id="1830"/>
    <lineage>
        <taxon>Bacteria</taxon>
        <taxon>Bacillati</taxon>
        <taxon>Actinomycetota</taxon>
        <taxon>Actinomycetes</taxon>
        <taxon>Mycobacteriales</taxon>
        <taxon>Nocardiaceae</taxon>
        <taxon>Rhodococcus</taxon>
    </lineage>
</organism>
<dbReference type="AlphaFoldDB" id="A0A098BM14"/>
<reference evidence="1 2" key="1">
    <citation type="journal article" date="2014" name="Genome Announc.">
        <title>Draft Genome Sequence of Propane- and Butane-Oxidizing Actinobacterium Rhodococcus ruber IEGM 231.</title>
        <authorList>
            <person name="Ivshina I.B."/>
            <person name="Kuyukina M.S."/>
            <person name="Krivoruchko A.V."/>
            <person name="Barbe V."/>
            <person name="Fischer C."/>
        </authorList>
    </citation>
    <scope>NUCLEOTIDE SEQUENCE [LARGE SCALE GENOMIC DNA]</scope>
</reference>
<protein>
    <submittedName>
        <fullName evidence="1">Uncharacterized protein</fullName>
    </submittedName>
</protein>
<dbReference type="OrthoDB" id="161967at2"/>
<dbReference type="EMBL" id="CCSD01000067">
    <property type="protein sequence ID" value="CDZ89728.1"/>
    <property type="molecule type" value="Genomic_DNA"/>
</dbReference>
<name>A0A098BM14_9NOCA</name>
<evidence type="ECO:0000313" key="2">
    <source>
        <dbReference type="Proteomes" id="UP000042997"/>
    </source>
</evidence>
<accession>A0A098BM14</accession>
<gene>
    <name evidence="1" type="ORF">RHRU231_550014</name>
</gene>
<dbReference type="KEGG" id="rrz:CS378_15055"/>
<sequence length="158" mass="16405">MDWAGWALFGSLATTVLTAVMIAAQLAGFSRLDLPLVLGTAVTPDPDRARVVGFLVHLAIGQGFALGYAATFALLHQATWWLGMALGLLHGVVALTVLLPLLPGVHPRMASQRAGPRSTAVLEPPGLLGLNYGAQTPTVAVVAHLVYGVALGLLLQVN</sequence>
<evidence type="ECO:0000313" key="1">
    <source>
        <dbReference type="EMBL" id="CDZ89728.1"/>
    </source>
</evidence>
<dbReference type="eggNOG" id="ENOG5031RP4">
    <property type="taxonomic scope" value="Bacteria"/>
</dbReference>